<feature type="disulfide bond" evidence="3">
    <location>
        <begin position="142"/>
        <end position="151"/>
    </location>
</feature>
<dbReference type="CDD" id="cd00054">
    <property type="entry name" value="EGF_CA"/>
    <property type="match status" value="1"/>
</dbReference>
<evidence type="ECO:0000256" key="1">
    <source>
        <dbReference type="ARBA" id="ARBA00022729"/>
    </source>
</evidence>
<dbReference type="SUPFAM" id="SSF57196">
    <property type="entry name" value="EGF/Laminin"/>
    <property type="match status" value="1"/>
</dbReference>
<dbReference type="Pfam" id="PF00008">
    <property type="entry name" value="EGF"/>
    <property type="match status" value="1"/>
</dbReference>
<reference evidence="5 6" key="1">
    <citation type="submission" date="2022-05" db="EMBL/GenBank/DDBJ databases">
        <authorList>
            <consortium name="Genoscope - CEA"/>
            <person name="William W."/>
        </authorList>
    </citation>
    <scope>NUCLEOTIDE SEQUENCE [LARGE SCALE GENOMIC DNA]</scope>
</reference>
<accession>A0ABN8QLK4</accession>
<evidence type="ECO:0000256" key="3">
    <source>
        <dbReference type="PROSITE-ProRule" id="PRU00076"/>
    </source>
</evidence>
<evidence type="ECO:0000313" key="5">
    <source>
        <dbReference type="EMBL" id="CAH3166278.1"/>
    </source>
</evidence>
<evidence type="ECO:0000313" key="6">
    <source>
        <dbReference type="Proteomes" id="UP001159405"/>
    </source>
</evidence>
<feature type="domain" description="EGF-like" evidence="4">
    <location>
        <begin position="113"/>
        <end position="152"/>
    </location>
</feature>
<organism evidence="5 6">
    <name type="scientific">Porites lobata</name>
    <dbReference type="NCBI Taxonomy" id="104759"/>
    <lineage>
        <taxon>Eukaryota</taxon>
        <taxon>Metazoa</taxon>
        <taxon>Cnidaria</taxon>
        <taxon>Anthozoa</taxon>
        <taxon>Hexacorallia</taxon>
        <taxon>Scleractinia</taxon>
        <taxon>Fungiina</taxon>
        <taxon>Poritidae</taxon>
        <taxon>Porites</taxon>
    </lineage>
</organism>
<sequence>MSAERRRKDIKLLSQFLFVSCIYVLNAHGIGEKFIQLRFVFQDSLYLNITPLETLLVDDKFDCSFACVHKKLCISFNLAETSAEKLWCELLPSSIYNNTGEIVLNFKFDHYSIQNPCTNVPCLNNGMCSLISFRDGTYSCTCLPGYFGDECEICNGTLLLFFVNSDAPELRDYNVLSQPNRHQSFGRGTNSDSNLVPGWYRFQSSSYSRMVDNCIQVHRCTTDITGWLKGGHPTFKDGIVDRKACFHGWENCCYRILQIRVRECQGFYVYELNPSPEGRYRYYARG</sequence>
<keyword evidence="1" id="KW-0732">Signal</keyword>
<keyword evidence="3" id="KW-0245">EGF-like domain</keyword>
<dbReference type="Gene3D" id="2.10.25.10">
    <property type="entry name" value="Laminin"/>
    <property type="match status" value="1"/>
</dbReference>
<comment type="caution">
    <text evidence="5">The sequence shown here is derived from an EMBL/GenBank/DDBJ whole genome shotgun (WGS) entry which is preliminary data.</text>
</comment>
<dbReference type="InterPro" id="IPR000742">
    <property type="entry name" value="EGF"/>
</dbReference>
<keyword evidence="6" id="KW-1185">Reference proteome</keyword>
<name>A0ABN8QLK4_9CNID</name>
<dbReference type="Pfam" id="PF23283">
    <property type="entry name" value="D8C_UMOD"/>
    <property type="match status" value="1"/>
</dbReference>
<dbReference type="PROSITE" id="PS50026">
    <property type="entry name" value="EGF_3"/>
    <property type="match status" value="1"/>
</dbReference>
<proteinExistence type="predicted"/>
<dbReference type="PROSITE" id="PS00022">
    <property type="entry name" value="EGF_1"/>
    <property type="match status" value="1"/>
</dbReference>
<dbReference type="EMBL" id="CALNXK010000136">
    <property type="protein sequence ID" value="CAH3166278.1"/>
    <property type="molecule type" value="Genomic_DNA"/>
</dbReference>
<keyword evidence="2 3" id="KW-1015">Disulfide bond</keyword>
<dbReference type="Proteomes" id="UP001159405">
    <property type="component" value="Unassembled WGS sequence"/>
</dbReference>
<dbReference type="InterPro" id="IPR057774">
    <property type="entry name" value="D8C_UMOD/GP2/OIT3-like"/>
</dbReference>
<evidence type="ECO:0000256" key="2">
    <source>
        <dbReference type="ARBA" id="ARBA00023157"/>
    </source>
</evidence>
<comment type="caution">
    <text evidence="3">Lacks conserved residue(s) required for the propagation of feature annotation.</text>
</comment>
<dbReference type="PANTHER" id="PTHR36191">
    <property type="entry name" value="ENDO/EXONUCLEASE/PHOSPHATASE DOMAIN-CONTAINING PROTEIN-RELATED"/>
    <property type="match status" value="1"/>
</dbReference>
<gene>
    <name evidence="5" type="ORF">PLOB_00007579</name>
</gene>
<dbReference type="PANTHER" id="PTHR36191:SF4">
    <property type="entry name" value="VWFD DOMAIN-CONTAINING PROTEIN"/>
    <property type="match status" value="1"/>
</dbReference>
<evidence type="ECO:0000259" key="4">
    <source>
        <dbReference type="PROSITE" id="PS50026"/>
    </source>
</evidence>
<protein>
    <recommendedName>
        <fullName evidence="4">EGF-like domain-containing protein</fullName>
    </recommendedName>
</protein>
<dbReference type="SMART" id="SM00181">
    <property type="entry name" value="EGF"/>
    <property type="match status" value="1"/>
</dbReference>